<dbReference type="Proteomes" id="UP000518266">
    <property type="component" value="Unassembled WGS sequence"/>
</dbReference>
<evidence type="ECO:0000313" key="3">
    <source>
        <dbReference type="Proteomes" id="UP000518266"/>
    </source>
</evidence>
<dbReference type="EMBL" id="JAAKFY010000015">
    <property type="protein sequence ID" value="KAF3844845.1"/>
    <property type="molecule type" value="Genomic_DNA"/>
</dbReference>
<feature type="transmembrane region" description="Helical" evidence="1">
    <location>
        <begin position="110"/>
        <end position="132"/>
    </location>
</feature>
<keyword evidence="1" id="KW-0812">Transmembrane</keyword>
<comment type="caution">
    <text evidence="2">The sequence shown here is derived from an EMBL/GenBank/DDBJ whole genome shotgun (WGS) entry which is preliminary data.</text>
</comment>
<dbReference type="AlphaFoldDB" id="A0A7J5Y5Y8"/>
<sequence>MVLDLNCQLSGGSEHQSKQRLPPTGCSFFFFFNGVFKTKRCIFNYLNTPNPIIAICFFNVLLFVFAVVFICVTLILLCDAFTLFSLSLHVILLVFFYCRLFYIWPLFFPFLLTCSYILLCHFLRGSITLPINSRQFVSSWYMKKKNGLFIVKVRGKEYGIMPEVVAAAAVLFDPTEKPLSSDPIINHSVVDAFVWEKNKHGNTFQVRQLQHSGTERSIFHCIELIL</sequence>
<feature type="transmembrane region" description="Helical" evidence="1">
    <location>
        <begin position="52"/>
        <end position="76"/>
    </location>
</feature>
<name>A0A7J5Y5Y8_DISMA</name>
<keyword evidence="1" id="KW-0472">Membrane</keyword>
<organism evidence="2 3">
    <name type="scientific">Dissostichus mawsoni</name>
    <name type="common">Antarctic cod</name>
    <dbReference type="NCBI Taxonomy" id="36200"/>
    <lineage>
        <taxon>Eukaryota</taxon>
        <taxon>Metazoa</taxon>
        <taxon>Chordata</taxon>
        <taxon>Craniata</taxon>
        <taxon>Vertebrata</taxon>
        <taxon>Euteleostomi</taxon>
        <taxon>Actinopterygii</taxon>
        <taxon>Neopterygii</taxon>
        <taxon>Teleostei</taxon>
        <taxon>Neoteleostei</taxon>
        <taxon>Acanthomorphata</taxon>
        <taxon>Eupercaria</taxon>
        <taxon>Perciformes</taxon>
        <taxon>Notothenioidei</taxon>
        <taxon>Nototheniidae</taxon>
        <taxon>Dissostichus</taxon>
    </lineage>
</organism>
<keyword evidence="1" id="KW-1133">Transmembrane helix</keyword>
<evidence type="ECO:0000313" key="2">
    <source>
        <dbReference type="EMBL" id="KAF3844845.1"/>
    </source>
</evidence>
<gene>
    <name evidence="2" type="ORF">F7725_008008</name>
</gene>
<feature type="transmembrane region" description="Helical" evidence="1">
    <location>
        <begin position="83"/>
        <end position="104"/>
    </location>
</feature>
<proteinExistence type="predicted"/>
<reference evidence="2 3" key="1">
    <citation type="submission" date="2020-03" db="EMBL/GenBank/DDBJ databases">
        <title>Dissostichus mawsoni Genome sequencing and assembly.</title>
        <authorList>
            <person name="Park H."/>
        </authorList>
    </citation>
    <scope>NUCLEOTIDE SEQUENCE [LARGE SCALE GENOMIC DNA]</scope>
    <source>
        <strain evidence="2">DM0001</strain>
        <tissue evidence="2">Muscle</tissue>
    </source>
</reference>
<accession>A0A7J5Y5Y8</accession>
<protein>
    <submittedName>
        <fullName evidence="2">Uncharacterized protein</fullName>
    </submittedName>
</protein>
<keyword evidence="3" id="KW-1185">Reference proteome</keyword>
<evidence type="ECO:0000256" key="1">
    <source>
        <dbReference type="SAM" id="Phobius"/>
    </source>
</evidence>